<feature type="domain" description="PDZ" evidence="5">
    <location>
        <begin position="139"/>
        <end position="194"/>
    </location>
</feature>
<accession>T1KAG4</accession>
<dbReference type="EMBL" id="CAEY01001938">
    <property type="status" value="NOT_ANNOTATED_CDS"/>
    <property type="molecule type" value="Genomic_DNA"/>
</dbReference>
<feature type="compositionally biased region" description="Polar residues" evidence="4">
    <location>
        <begin position="416"/>
        <end position="433"/>
    </location>
</feature>
<evidence type="ECO:0000259" key="5">
    <source>
        <dbReference type="PROSITE" id="PS50106"/>
    </source>
</evidence>
<dbReference type="Pfam" id="PF00595">
    <property type="entry name" value="PDZ"/>
    <property type="match status" value="2"/>
</dbReference>
<dbReference type="InterPro" id="IPR001478">
    <property type="entry name" value="PDZ"/>
</dbReference>
<dbReference type="GO" id="GO:0002142">
    <property type="term" value="C:stereocilia ankle link complex"/>
    <property type="evidence" value="ECO:0007669"/>
    <property type="project" value="TreeGrafter"/>
</dbReference>
<keyword evidence="3" id="KW-0966">Cell projection</keyword>
<comment type="subcellular location">
    <subcellularLocation>
        <location evidence="1">Cell projection</location>
    </subcellularLocation>
</comment>
<feature type="compositionally biased region" description="Polar residues" evidence="4">
    <location>
        <begin position="586"/>
        <end position="599"/>
    </location>
</feature>
<feature type="compositionally biased region" description="Polar residues" evidence="4">
    <location>
        <begin position="271"/>
        <end position="283"/>
    </location>
</feature>
<dbReference type="SMART" id="SM00228">
    <property type="entry name" value="PDZ"/>
    <property type="match status" value="3"/>
</dbReference>
<dbReference type="InterPro" id="IPR051844">
    <property type="entry name" value="USH2_Complex_Protein"/>
</dbReference>
<feature type="region of interest" description="Disordered" evidence="4">
    <location>
        <begin position="578"/>
        <end position="647"/>
    </location>
</feature>
<dbReference type="PROSITE" id="PS50106">
    <property type="entry name" value="PDZ"/>
    <property type="match status" value="3"/>
</dbReference>
<feature type="compositionally biased region" description="Basic residues" evidence="4">
    <location>
        <begin position="16"/>
        <end position="28"/>
    </location>
</feature>
<keyword evidence="2" id="KW-0677">Repeat</keyword>
<reference evidence="7" key="1">
    <citation type="submission" date="2011-08" db="EMBL/GenBank/DDBJ databases">
        <authorList>
            <person name="Rombauts S."/>
        </authorList>
    </citation>
    <scope>NUCLEOTIDE SEQUENCE</scope>
    <source>
        <strain evidence="7">London</strain>
    </source>
</reference>
<organism evidence="6 7">
    <name type="scientific">Tetranychus urticae</name>
    <name type="common">Two-spotted spider mite</name>
    <dbReference type="NCBI Taxonomy" id="32264"/>
    <lineage>
        <taxon>Eukaryota</taxon>
        <taxon>Metazoa</taxon>
        <taxon>Ecdysozoa</taxon>
        <taxon>Arthropoda</taxon>
        <taxon>Chelicerata</taxon>
        <taxon>Arachnida</taxon>
        <taxon>Acari</taxon>
        <taxon>Acariformes</taxon>
        <taxon>Trombidiformes</taxon>
        <taxon>Prostigmata</taxon>
        <taxon>Eleutherengona</taxon>
        <taxon>Raphignathae</taxon>
        <taxon>Tetranychoidea</taxon>
        <taxon>Tetranychidae</taxon>
        <taxon>Tetranychus</taxon>
    </lineage>
</organism>
<feature type="compositionally biased region" description="Polar residues" evidence="4">
    <location>
        <begin position="444"/>
        <end position="455"/>
    </location>
</feature>
<feature type="region of interest" description="Disordered" evidence="4">
    <location>
        <begin position="1"/>
        <end position="87"/>
    </location>
</feature>
<dbReference type="KEGG" id="tut:107362681"/>
<feature type="compositionally biased region" description="Polar residues" evidence="4">
    <location>
        <begin position="676"/>
        <end position="685"/>
    </location>
</feature>
<dbReference type="OMA" id="HITHDEA"/>
<dbReference type="InterPro" id="IPR036034">
    <property type="entry name" value="PDZ_sf"/>
</dbReference>
<proteinExistence type="predicted"/>
<feature type="region of interest" description="Disordered" evidence="4">
    <location>
        <begin position="241"/>
        <end position="291"/>
    </location>
</feature>
<evidence type="ECO:0000256" key="4">
    <source>
        <dbReference type="SAM" id="MobiDB-lite"/>
    </source>
</evidence>
<evidence type="ECO:0000256" key="1">
    <source>
        <dbReference type="ARBA" id="ARBA00004316"/>
    </source>
</evidence>
<dbReference type="Gene3D" id="1.20.1160.20">
    <property type="match status" value="1"/>
</dbReference>
<dbReference type="EMBL" id="CAEY01001939">
    <property type="status" value="NOT_ANNOTATED_CDS"/>
    <property type="molecule type" value="Genomic_DNA"/>
</dbReference>
<evidence type="ECO:0000313" key="7">
    <source>
        <dbReference type="Proteomes" id="UP000015104"/>
    </source>
</evidence>
<dbReference type="Proteomes" id="UP000015104">
    <property type="component" value="Unassembled WGS sequence"/>
</dbReference>
<dbReference type="EnsemblMetazoa" id="tetur08g00300.1">
    <property type="protein sequence ID" value="tetur08g00300.1"/>
    <property type="gene ID" value="tetur08g00300"/>
</dbReference>
<dbReference type="GO" id="GO:0032426">
    <property type="term" value="C:stereocilium tip"/>
    <property type="evidence" value="ECO:0007669"/>
    <property type="project" value="TreeGrafter"/>
</dbReference>
<evidence type="ECO:0000313" key="6">
    <source>
        <dbReference type="EnsemblMetazoa" id="tetur08g00300.1"/>
    </source>
</evidence>
<reference evidence="6" key="2">
    <citation type="submission" date="2015-06" db="UniProtKB">
        <authorList>
            <consortium name="EnsemblMetazoa"/>
        </authorList>
    </citation>
    <scope>IDENTIFICATION</scope>
</reference>
<evidence type="ECO:0000256" key="2">
    <source>
        <dbReference type="ARBA" id="ARBA00022737"/>
    </source>
</evidence>
<feature type="compositionally biased region" description="Gly residues" evidence="4">
    <location>
        <begin position="76"/>
        <end position="87"/>
    </location>
</feature>
<dbReference type="OrthoDB" id="10029564at2759"/>
<dbReference type="HOGENOM" id="CLU_014984_0_0_1"/>
<name>T1KAG4_TETUR</name>
<dbReference type="AlphaFoldDB" id="T1KAG4"/>
<dbReference type="GO" id="GO:0005929">
    <property type="term" value="C:cilium"/>
    <property type="evidence" value="ECO:0007669"/>
    <property type="project" value="TreeGrafter"/>
</dbReference>
<dbReference type="Gene3D" id="2.30.42.10">
    <property type="match status" value="3"/>
</dbReference>
<feature type="region of interest" description="Disordered" evidence="4">
    <location>
        <begin position="659"/>
        <end position="685"/>
    </location>
</feature>
<dbReference type="SUPFAM" id="SSF50156">
    <property type="entry name" value="PDZ domain-like"/>
    <property type="match status" value="3"/>
</dbReference>
<sequence>MDFPFSKGRTIFQSNHRSHQHRHQHHSQSVHSSSPSRQPLLLSASPVASRSSPRASPPPNSSFGPIKTSGVILSGPGPGGGNGIIGNGSNGVNGMTLNGNSPVRNESGLSGGNGNGLNLINLNDGSSLFINQAFRYVRKVSIFKEPDDPPDAGLTLCGGAEVGLFGAIYVSRVAEDSLAEKAGLTPGDQILSANYISFLDSYMTCQQALHIICSNDVITLNIFPRAEALSFQRRHATYHWVDPEGRPVSPPPPDRDLLISGDSEFDPLLNDPSSTSPSKMNNSPRRRLSIRPSEQPIRTVQIVIEKGINPGLMIRGGLEYGLGIYVTGIESMSAAERGGLKIGDQILFVNNHDFQHVLHDEAVDILRSSPRLTMKVRYVGKIPASNVSLILSSSSSSSAAAQLTSSDGSSGSSTSQTEFPFNRIPSSRCSLPETSHHHRLNRSPCGSQRTSSPGTGSPVYRPISEQGTNHVTPTLLVTESAEEEILEEKLNQLLPEKDRITFAYYRNEYETKGMTVDAFIALFLELLDTREKYSLLNHFRIIIREEDLDKFDELIFKREEQAMIKSKANPIESAHMIAGDDEESSENSISFAQESSPSMANEHHHHSHYYHGDHHSYHHHSPNDSTHTKSSKLNSIPIERNSSRNGNVSVRFRSEMDSLSPISFTKDQPIPRRHSSGNPEIKSTSNCNDFLGVPVNSDERRWSIAAAHDLPNKYNKESVYEYHDNNLRKHSLSGVEMKTLNSSDNRNNHLALHGSTNLYRSDEKSHHNEKEIINDEDLHRRHHHPSSVFQSRVRRHSSLPGPGSFNTFGHSAAQSPFNYQPHRSSSFRIPYHRSVREPDGRLRVIVKKSKPILGLAIEGGCDVPSQLQPRIISIHSSGAAFDTGDLHVGHIILEVDGQSTANLSHEQIAQMIATAYYNSPQDHIEFVVREKSKNEFDIRRSSFMLLNNSFE</sequence>
<feature type="region of interest" description="Disordered" evidence="4">
    <location>
        <begin position="400"/>
        <end position="472"/>
    </location>
</feature>
<feature type="compositionally biased region" description="Low complexity" evidence="4">
    <location>
        <begin position="29"/>
        <end position="54"/>
    </location>
</feature>
<dbReference type="PANTHER" id="PTHR23116:SF29">
    <property type="entry name" value="PDZ DOMAIN-CONTAINING PROTEIN 7"/>
    <property type="match status" value="1"/>
</dbReference>
<feature type="domain" description="PDZ" evidence="5">
    <location>
        <begin position="842"/>
        <end position="912"/>
    </location>
</feature>
<gene>
    <name evidence="6" type="primary">107362681</name>
</gene>
<dbReference type="STRING" id="32264.T1KAG4"/>
<feature type="compositionally biased region" description="Low complexity" evidence="4">
    <location>
        <begin position="400"/>
        <end position="415"/>
    </location>
</feature>
<keyword evidence="7" id="KW-1185">Reference proteome</keyword>
<dbReference type="FunFam" id="2.30.42.10:FF:000087">
    <property type="entry name" value="Whirlin a"/>
    <property type="match status" value="1"/>
</dbReference>
<evidence type="ECO:0000256" key="3">
    <source>
        <dbReference type="ARBA" id="ARBA00023273"/>
    </source>
</evidence>
<dbReference type="eggNOG" id="KOG3528">
    <property type="taxonomic scope" value="Eukaryota"/>
</dbReference>
<dbReference type="PANTHER" id="PTHR23116">
    <property type="entry name" value="PDZ DOMAIN CONTAINING WHIRLIN AND HARMONIN-RELATED"/>
    <property type="match status" value="1"/>
</dbReference>
<dbReference type="GO" id="GO:0005886">
    <property type="term" value="C:plasma membrane"/>
    <property type="evidence" value="ECO:0007669"/>
    <property type="project" value="TreeGrafter"/>
</dbReference>
<feature type="domain" description="PDZ" evidence="5">
    <location>
        <begin position="299"/>
        <end position="370"/>
    </location>
</feature>
<protein>
    <recommendedName>
        <fullName evidence="5">PDZ domain-containing protein</fullName>
    </recommendedName>
</protein>